<proteinExistence type="predicted"/>
<feature type="non-terminal residue" evidence="1">
    <location>
        <position position="131"/>
    </location>
</feature>
<reference evidence="1" key="1">
    <citation type="submission" date="2022-01" db="EMBL/GenBank/DDBJ databases">
        <title>Comparative genomics reveals a dynamic genome evolution in the ectomycorrhizal milk-cap (Lactarius) mushrooms.</title>
        <authorList>
            <consortium name="DOE Joint Genome Institute"/>
            <person name="Lebreton A."/>
            <person name="Tang N."/>
            <person name="Kuo A."/>
            <person name="LaButti K."/>
            <person name="Drula E."/>
            <person name="Barry K."/>
            <person name="Clum A."/>
            <person name="Lipzen A."/>
            <person name="Mousain D."/>
            <person name="Ng V."/>
            <person name="Wang R."/>
            <person name="Wang X."/>
            <person name="Dai Y."/>
            <person name="Henrissat B."/>
            <person name="Grigoriev I.V."/>
            <person name="Guerin-Laguette A."/>
            <person name="Yu F."/>
            <person name="Martin F.M."/>
        </authorList>
    </citation>
    <scope>NUCLEOTIDE SEQUENCE</scope>
    <source>
        <strain evidence="1">QP</strain>
    </source>
</reference>
<organism evidence="1 2">
    <name type="scientific">Lactarius akahatsu</name>
    <dbReference type="NCBI Taxonomy" id="416441"/>
    <lineage>
        <taxon>Eukaryota</taxon>
        <taxon>Fungi</taxon>
        <taxon>Dikarya</taxon>
        <taxon>Basidiomycota</taxon>
        <taxon>Agaricomycotina</taxon>
        <taxon>Agaricomycetes</taxon>
        <taxon>Russulales</taxon>
        <taxon>Russulaceae</taxon>
        <taxon>Lactarius</taxon>
    </lineage>
</organism>
<dbReference type="Proteomes" id="UP001201163">
    <property type="component" value="Unassembled WGS sequence"/>
</dbReference>
<protein>
    <submittedName>
        <fullName evidence="1">Uncharacterized protein</fullName>
    </submittedName>
</protein>
<keyword evidence="2" id="KW-1185">Reference proteome</keyword>
<evidence type="ECO:0000313" key="1">
    <source>
        <dbReference type="EMBL" id="KAH8992686.1"/>
    </source>
</evidence>
<dbReference type="EMBL" id="JAKELL010000021">
    <property type="protein sequence ID" value="KAH8992686.1"/>
    <property type="molecule type" value="Genomic_DNA"/>
</dbReference>
<sequence length="131" mass="15467">MAPKYSIADIDYDVTFLQDSLLLYPRPHSNYITCVYRLANVRWARYRLSQTKEDLDKAIIQFTEAIFLLSDSRRVVRLLFRLAYALLVRFERFKRPDDLNSSIEYFRYLRGLPLDFSDAPGNPHHAITYPG</sequence>
<dbReference type="AlphaFoldDB" id="A0AAD4LI64"/>
<accession>A0AAD4LI64</accession>
<name>A0AAD4LI64_9AGAM</name>
<evidence type="ECO:0000313" key="2">
    <source>
        <dbReference type="Proteomes" id="UP001201163"/>
    </source>
</evidence>
<gene>
    <name evidence="1" type="ORF">EDB92DRAFT_2065493</name>
</gene>
<comment type="caution">
    <text evidence="1">The sequence shown here is derived from an EMBL/GenBank/DDBJ whole genome shotgun (WGS) entry which is preliminary data.</text>
</comment>